<reference evidence="1 2" key="1">
    <citation type="submission" date="2024-01" db="EMBL/GenBank/DDBJ databases">
        <title>Novel lytic viruses for Xanthomonas sp. and Stenotrophomonas maltophilia.</title>
        <authorList>
            <person name="Petrzik K."/>
            <person name="Brazdova S."/>
            <person name="Sovova L."/>
            <person name="Neoralova M."/>
        </authorList>
    </citation>
    <scope>NUCLEOTIDE SEQUENCE [LARGE SCALE GENOMIC DNA]</scope>
</reference>
<keyword evidence="2" id="KW-1185">Reference proteome</keyword>
<evidence type="ECO:0000313" key="1">
    <source>
        <dbReference type="EMBL" id="WWO60246.1"/>
    </source>
</evidence>
<dbReference type="EMBL" id="PP079414">
    <property type="protein sequence ID" value="WWO60246.1"/>
    <property type="molecule type" value="Genomic_DNA"/>
</dbReference>
<sequence length="99" mass="11158">MSSKQAILLCASFRRKVAWGGEDFDAEAALKETVDSVYSMYTEAERADLYARLIEGGFLDNAGALSRKLIAKVQINRWSHARVYAKPVEPTTEKKEFKL</sequence>
<evidence type="ECO:0000313" key="2">
    <source>
        <dbReference type="Proteomes" id="UP001386178"/>
    </source>
</evidence>
<accession>A0ABZ2GUK9</accession>
<dbReference type="Proteomes" id="UP001386178">
    <property type="component" value="Segment"/>
</dbReference>
<protein>
    <submittedName>
        <fullName evidence="1">Uncharacterized protein</fullName>
    </submittedName>
</protein>
<name>A0ABZ2GUK9_9CAUD</name>
<proteinExistence type="predicted"/>
<organism evidence="1 2">
    <name type="scientific">Xanthomonas phage SB3</name>
    <dbReference type="NCBI Taxonomy" id="3117472"/>
    <lineage>
        <taxon>Viruses</taxon>
        <taxon>Duplodnaviria</taxon>
        <taxon>Heunggongvirae</taxon>
        <taxon>Uroviricota</taxon>
        <taxon>Caudoviricetes</taxon>
        <taxon>Autographivirales</taxon>
        <taxon>Autonotataviridae</taxon>
        <taxon>Euvesivirus</taxon>
        <taxon>Euvesivirus SB3</taxon>
    </lineage>
</organism>